<evidence type="ECO:0000313" key="2">
    <source>
        <dbReference type="EMBL" id="AEM74897.1"/>
    </source>
</evidence>
<keyword evidence="1" id="KW-0812">Transmembrane</keyword>
<organism evidence="2 3">
    <name type="scientific">Caldicellulosiruptor acetigenus 6A</name>
    <dbReference type="NCBI Taxonomy" id="632516"/>
    <lineage>
        <taxon>Bacteria</taxon>
        <taxon>Bacillati</taxon>
        <taxon>Bacillota</taxon>
        <taxon>Bacillota incertae sedis</taxon>
        <taxon>Caldicellulosiruptorales</taxon>
        <taxon>Caldicellulosiruptoraceae</taxon>
        <taxon>Caldicellulosiruptor</taxon>
    </lineage>
</organism>
<keyword evidence="1" id="KW-0472">Membrane</keyword>
<feature type="transmembrane region" description="Helical" evidence="1">
    <location>
        <begin position="39"/>
        <end position="60"/>
    </location>
</feature>
<dbReference type="Proteomes" id="UP000009257">
    <property type="component" value="Chromosome"/>
</dbReference>
<dbReference type="RefSeq" id="WP_014043347.1">
    <property type="nucleotide sequence ID" value="NC_015949.1"/>
</dbReference>
<feature type="transmembrane region" description="Helical" evidence="1">
    <location>
        <begin position="220"/>
        <end position="240"/>
    </location>
</feature>
<sequence length="379" mass="44964">MEGPNKVFTDQVKLYLKEVFKKEIKNNFLDNVFISRWKAVVFASLLIVVLYNIFLDFRLMSQEAGFSNLQQLLIVLSNNFIFIFLLLLFCGLFLNFSYIDISEMCNTINLEFIPRFYKRLYLTKEINDVKYDKYQIVFIRRDIFEKMKNEYEEVVKDNLFEVSFLCCENIEAPAKKRLLEVKWIEADMNIKELDDIACIEIFKNQDVINNTGNKLFKRNFAIPAILLLSLVIVGICLYVIKLWTANVHMAGEVKKYLYNHSIPLQKAEEIMDLMPAWYFLDVANNNNNNHILTNYSLAETAWNLSPFKIFKKLQVPKINNFDNFKSYVNKLSYMTNLKNSSKENFNRWLSIVKEIEKKENVILSFREFSFWDVPFIFIN</sequence>
<proteinExistence type="predicted"/>
<gene>
    <name evidence="2" type="ORF">Calla_2369</name>
</gene>
<evidence type="ECO:0000256" key="1">
    <source>
        <dbReference type="SAM" id="Phobius"/>
    </source>
</evidence>
<dbReference type="KEGG" id="clc:Calla_2369"/>
<evidence type="ECO:0000313" key="3">
    <source>
        <dbReference type="Proteomes" id="UP000009257"/>
    </source>
</evidence>
<protein>
    <submittedName>
        <fullName evidence="2">Uncharacterized protein</fullName>
    </submittedName>
</protein>
<dbReference type="HOGENOM" id="CLU_728973_0_0_9"/>
<accession>G2PY30</accession>
<dbReference type="AlphaFoldDB" id="G2PY30"/>
<reference evidence="2 3" key="1">
    <citation type="submission" date="2011-08" db="EMBL/GenBank/DDBJ databases">
        <title>Complete sequence of Caldicellulosiruptor lactoaceticus 6A.</title>
        <authorList>
            <consortium name="US DOE Joint Genome Institute"/>
            <person name="Lucas S."/>
            <person name="Han J."/>
            <person name="Lapidus A."/>
            <person name="Cheng J.-F."/>
            <person name="Goodwin L."/>
            <person name="Pitluck S."/>
            <person name="Peters L."/>
            <person name="Davenport K."/>
            <person name="Detter J.C."/>
            <person name="Han C."/>
            <person name="Tapia R."/>
            <person name="Land M."/>
            <person name="Hauser L."/>
            <person name="Kyrpides N."/>
            <person name="Ivanova N."/>
            <person name="Ovchinnikova G."/>
            <person name="Pagani I."/>
            <person name="Blumer-Schuette S.E."/>
            <person name="Kelly R.M."/>
            <person name="Woyke T."/>
        </authorList>
    </citation>
    <scope>NUCLEOTIDE SEQUENCE [LARGE SCALE GENOMIC DNA]</scope>
    <source>
        <strain evidence="2 3">6A</strain>
    </source>
</reference>
<feature type="transmembrane region" description="Helical" evidence="1">
    <location>
        <begin position="72"/>
        <end position="94"/>
    </location>
</feature>
<keyword evidence="1" id="KW-1133">Transmembrane helix</keyword>
<dbReference type="EMBL" id="CP003001">
    <property type="protein sequence ID" value="AEM74897.1"/>
    <property type="molecule type" value="Genomic_DNA"/>
</dbReference>
<name>G2PY30_9FIRM</name>